<gene>
    <name evidence="2" type="ORF">Rt10032_c14g5291</name>
</gene>
<accession>A0A511KP29</accession>
<protein>
    <submittedName>
        <fullName evidence="2">Proteophosphoglycan ppg4</fullName>
    </submittedName>
</protein>
<feature type="transmembrane region" description="Helical" evidence="1">
    <location>
        <begin position="386"/>
        <end position="408"/>
    </location>
</feature>
<evidence type="ECO:0000313" key="3">
    <source>
        <dbReference type="Proteomes" id="UP000321518"/>
    </source>
</evidence>
<keyword evidence="1" id="KW-1133">Transmembrane helix</keyword>
<feature type="transmembrane region" description="Helical" evidence="1">
    <location>
        <begin position="126"/>
        <end position="144"/>
    </location>
</feature>
<organism evidence="2 3">
    <name type="scientific">Rhodotorula toruloides</name>
    <name type="common">Yeast</name>
    <name type="synonym">Rhodosporidium toruloides</name>
    <dbReference type="NCBI Taxonomy" id="5286"/>
    <lineage>
        <taxon>Eukaryota</taxon>
        <taxon>Fungi</taxon>
        <taxon>Dikarya</taxon>
        <taxon>Basidiomycota</taxon>
        <taxon>Pucciniomycotina</taxon>
        <taxon>Microbotryomycetes</taxon>
        <taxon>Sporidiobolales</taxon>
        <taxon>Sporidiobolaceae</taxon>
        <taxon>Rhodotorula</taxon>
    </lineage>
</organism>
<feature type="transmembrane region" description="Helical" evidence="1">
    <location>
        <begin position="32"/>
        <end position="56"/>
    </location>
</feature>
<sequence>MLLPSVPVGANPFTVYKNALQARLHATPSSGFVARLAVLFGLCSLLIVLSAAYWLALNYESWSNGQASPTWLFRRVRRRRGDYIITNGKLVLVSLSTVSSAVLLAYLAGTYKLYVLRGPDRHISTLWASLPFFTQSWLMTWSALQASLLASDAATTKPIFSARTANILFFGLGSFGGIAVLACVILAEVVERHVLHEAANVVARLTTFEGAWTPGGNVIGPLLALQPAFDELAKNAGRARRIQLGIYAVFITVPVVILAVNVAALHLAKVIGAQVKYNLQLLRPSTVFSNRNQQANRMSGFIRDLRAPVRRSDLVELGEQARGTGEWERLRNILMLSKAQKELVITSWILIVMLGSTLAFIIYALFLLVNRQLVPTNWAATETILLFIPWVYSVPMNLILIVLLYLLWDSRTLRPRPAKRTSPRKSPASDGIRVTIDRSVVVNCDSPVRITLEPAQDDEEKGDVPFPHPVHLSPRSPVFVCDTSF</sequence>
<dbReference type="OrthoDB" id="2522069at2759"/>
<keyword evidence="1" id="KW-0812">Transmembrane</keyword>
<comment type="caution">
    <text evidence="2">The sequence shown here is derived from an EMBL/GenBank/DDBJ whole genome shotgun (WGS) entry which is preliminary data.</text>
</comment>
<evidence type="ECO:0000313" key="2">
    <source>
        <dbReference type="EMBL" id="GEM11274.1"/>
    </source>
</evidence>
<proteinExistence type="predicted"/>
<feature type="transmembrane region" description="Helical" evidence="1">
    <location>
        <begin position="343"/>
        <end position="366"/>
    </location>
</feature>
<dbReference type="Proteomes" id="UP000321518">
    <property type="component" value="Unassembled WGS sequence"/>
</dbReference>
<dbReference type="EMBL" id="BJWK01000014">
    <property type="protein sequence ID" value="GEM11274.1"/>
    <property type="molecule type" value="Genomic_DNA"/>
</dbReference>
<name>A0A511KP29_RHOTO</name>
<evidence type="ECO:0000256" key="1">
    <source>
        <dbReference type="SAM" id="Phobius"/>
    </source>
</evidence>
<feature type="transmembrane region" description="Helical" evidence="1">
    <location>
        <begin position="165"/>
        <end position="187"/>
    </location>
</feature>
<dbReference type="AlphaFoldDB" id="A0A511KP29"/>
<keyword evidence="1" id="KW-0472">Membrane</keyword>
<feature type="transmembrane region" description="Helical" evidence="1">
    <location>
        <begin position="244"/>
        <end position="268"/>
    </location>
</feature>
<reference evidence="2 3" key="1">
    <citation type="submission" date="2019-07" db="EMBL/GenBank/DDBJ databases">
        <title>Rhodotorula toruloides NBRC10032 genome sequencing.</title>
        <authorList>
            <person name="Shida Y."/>
            <person name="Takaku H."/>
            <person name="Ogasawara W."/>
            <person name="Mori K."/>
        </authorList>
    </citation>
    <scope>NUCLEOTIDE SEQUENCE [LARGE SCALE GENOMIC DNA]</scope>
    <source>
        <strain evidence="2 3">NBRC10032</strain>
    </source>
</reference>
<feature type="transmembrane region" description="Helical" evidence="1">
    <location>
        <begin position="83"/>
        <end position="106"/>
    </location>
</feature>